<feature type="domain" description="Ig-like" evidence="3">
    <location>
        <begin position="99"/>
        <end position="170"/>
    </location>
</feature>
<name>A0A9W3BM28_BIOGL</name>
<dbReference type="GeneID" id="106076201"/>
<dbReference type="InterPro" id="IPR013783">
    <property type="entry name" value="Ig-like_fold"/>
</dbReference>
<dbReference type="RefSeq" id="XP_055900510.1">
    <property type="nucleotide sequence ID" value="XM_056044535.1"/>
</dbReference>
<dbReference type="GO" id="GO:0006955">
    <property type="term" value="P:immune response"/>
    <property type="evidence" value="ECO:0007669"/>
    <property type="project" value="TreeGrafter"/>
</dbReference>
<feature type="domain" description="Ig-like" evidence="3">
    <location>
        <begin position="350"/>
        <end position="435"/>
    </location>
</feature>
<dbReference type="Gene3D" id="2.60.40.10">
    <property type="entry name" value="Immunoglobulins"/>
    <property type="match status" value="2"/>
</dbReference>
<dbReference type="GO" id="GO:0004888">
    <property type="term" value="F:transmembrane signaling receptor activity"/>
    <property type="evidence" value="ECO:0007669"/>
    <property type="project" value="TreeGrafter"/>
</dbReference>
<dbReference type="InterPro" id="IPR003599">
    <property type="entry name" value="Ig_sub"/>
</dbReference>
<evidence type="ECO:0000313" key="5">
    <source>
        <dbReference type="RefSeq" id="XP_055900510.1"/>
    </source>
</evidence>
<dbReference type="InterPro" id="IPR036179">
    <property type="entry name" value="Ig-like_dom_sf"/>
</dbReference>
<keyword evidence="4" id="KW-1185">Reference proteome</keyword>
<dbReference type="GO" id="GO:0009897">
    <property type="term" value="C:external side of plasma membrane"/>
    <property type="evidence" value="ECO:0007669"/>
    <property type="project" value="TreeGrafter"/>
</dbReference>
<gene>
    <name evidence="5" type="primary">LOC106076201</name>
</gene>
<reference evidence="5" key="1">
    <citation type="submission" date="2025-08" db="UniProtKB">
        <authorList>
            <consortium name="RefSeq"/>
        </authorList>
    </citation>
    <scope>IDENTIFICATION</scope>
</reference>
<dbReference type="PROSITE" id="PS50835">
    <property type="entry name" value="IG_LIKE"/>
    <property type="match status" value="3"/>
</dbReference>
<proteinExistence type="predicted"/>
<dbReference type="InterPro" id="IPR050488">
    <property type="entry name" value="Ig_Fc_receptor"/>
</dbReference>
<dbReference type="SUPFAM" id="SSF48726">
    <property type="entry name" value="Immunoglobulin"/>
    <property type="match status" value="2"/>
</dbReference>
<dbReference type="AlphaFoldDB" id="A0A9W3BM28"/>
<protein>
    <submittedName>
        <fullName evidence="5">Uncharacterized protein LOC106076201</fullName>
    </submittedName>
</protein>
<dbReference type="PANTHER" id="PTHR11481:SF64">
    <property type="entry name" value="FC RECEPTOR-LIKE PROTEIN 4"/>
    <property type="match status" value="1"/>
</dbReference>
<evidence type="ECO:0000313" key="4">
    <source>
        <dbReference type="Proteomes" id="UP001165740"/>
    </source>
</evidence>
<feature type="domain" description="Ig-like" evidence="3">
    <location>
        <begin position="447"/>
        <end position="533"/>
    </location>
</feature>
<dbReference type="GO" id="GO:0007166">
    <property type="term" value="P:cell surface receptor signaling pathway"/>
    <property type="evidence" value="ECO:0007669"/>
    <property type="project" value="TreeGrafter"/>
</dbReference>
<dbReference type="PANTHER" id="PTHR11481">
    <property type="entry name" value="IMMUNOGLOBULIN FC RECEPTOR"/>
    <property type="match status" value="1"/>
</dbReference>
<evidence type="ECO:0000256" key="2">
    <source>
        <dbReference type="ARBA" id="ARBA00023157"/>
    </source>
</evidence>
<keyword evidence="1" id="KW-0732">Signal</keyword>
<organism evidence="4 5">
    <name type="scientific">Biomphalaria glabrata</name>
    <name type="common">Bloodfluke planorb</name>
    <name type="synonym">Freshwater snail</name>
    <dbReference type="NCBI Taxonomy" id="6526"/>
    <lineage>
        <taxon>Eukaryota</taxon>
        <taxon>Metazoa</taxon>
        <taxon>Spiralia</taxon>
        <taxon>Lophotrochozoa</taxon>
        <taxon>Mollusca</taxon>
        <taxon>Gastropoda</taxon>
        <taxon>Heterobranchia</taxon>
        <taxon>Euthyneura</taxon>
        <taxon>Panpulmonata</taxon>
        <taxon>Hygrophila</taxon>
        <taxon>Lymnaeoidea</taxon>
        <taxon>Planorbidae</taxon>
        <taxon>Biomphalaria</taxon>
    </lineage>
</organism>
<evidence type="ECO:0000259" key="3">
    <source>
        <dbReference type="PROSITE" id="PS50835"/>
    </source>
</evidence>
<accession>A0A9W3BM28</accession>
<keyword evidence="2" id="KW-1015">Disulfide bond</keyword>
<dbReference type="OrthoDB" id="6116804at2759"/>
<dbReference type="SMART" id="SM00409">
    <property type="entry name" value="IG"/>
    <property type="match status" value="2"/>
</dbReference>
<dbReference type="InterPro" id="IPR007110">
    <property type="entry name" value="Ig-like_dom"/>
</dbReference>
<evidence type="ECO:0000256" key="1">
    <source>
        <dbReference type="ARBA" id="ARBA00022729"/>
    </source>
</evidence>
<sequence length="599" mass="65392">MLKIVTKKQNKNNNNCYKHFQDLLKQKKTNNNTMLGQLLMVLFASITVLSGVFGATCVTKPTCERTDYTLPLCVSGTCACLNSSFVPIRSGCALQMYKPVIKTDMASSNQVFYGGPITLYCDGTYGAETYEWYLGTTKLNTTTYTYSAIASASNVGSIRCRGLSKETVVTSPLSDAFIVEMLGGPGGLTASNVRPTVEMRTTAAFNGSYEFIYCQNTPMGYRDITYTLNGVDTRDSGVTIDSTNAGQDVTCSLTSPSSGVTFSNPTSAVTKLPILVTNILNVTVLNTNKAFLECSFIPSMKEYGSRTFIFTWQMDGKTINNESSPIFFPSVVGSYDVTCAVQMDNQTVVPSINKFRVNIVDDTGLIASATKPLQGGRVILVCGGRTSDQHRYQWGKGKYDIVGQYDRKLQLDNVSAQDNGVYVCRHENRVQKIFSTSIEVLTTISKPVIEIIGSSGGATRFGETGDYWLVCTTDSGVDSMTFEWTINGVKASVTDKFYPLRSIASSKNGVYVCKAMFKNLISESSDPRTVTVTKPGKLCYYDNMCVLPYDGYTGQCDVNDRCECSDGYSQKGEVCSNGVLYNISIALVSVVALLHSRLI</sequence>
<dbReference type="Proteomes" id="UP001165740">
    <property type="component" value="Chromosome 10"/>
</dbReference>